<evidence type="ECO:0000256" key="2">
    <source>
        <dbReference type="ARBA" id="ARBA00005885"/>
    </source>
</evidence>
<feature type="compositionally biased region" description="Polar residues" evidence="5">
    <location>
        <begin position="566"/>
        <end position="589"/>
    </location>
</feature>
<feature type="compositionally biased region" description="Basic and acidic residues" evidence="5">
    <location>
        <begin position="267"/>
        <end position="282"/>
    </location>
</feature>
<protein>
    <recommendedName>
        <fullName evidence="6">TPX2 C-terminal domain-containing protein</fullName>
    </recommendedName>
</protein>
<dbReference type="InterPro" id="IPR027329">
    <property type="entry name" value="TPX2_C"/>
</dbReference>
<feature type="domain" description="TPX2 C-terminal" evidence="6">
    <location>
        <begin position="1239"/>
        <end position="1301"/>
    </location>
</feature>
<evidence type="ECO:0000313" key="8">
    <source>
        <dbReference type="Proteomes" id="UP000663888"/>
    </source>
</evidence>
<feature type="compositionally biased region" description="Low complexity" evidence="5">
    <location>
        <begin position="862"/>
        <end position="882"/>
    </location>
</feature>
<feature type="compositionally biased region" description="Low complexity" evidence="5">
    <location>
        <begin position="322"/>
        <end position="347"/>
    </location>
</feature>
<dbReference type="EMBL" id="CAJMWX010001240">
    <property type="protein sequence ID" value="CAE6476787.1"/>
    <property type="molecule type" value="Genomic_DNA"/>
</dbReference>
<dbReference type="GO" id="GO:0005856">
    <property type="term" value="C:cytoskeleton"/>
    <property type="evidence" value="ECO:0007669"/>
    <property type="project" value="UniProtKB-SubCell"/>
</dbReference>
<feature type="compositionally biased region" description="Polar residues" evidence="5">
    <location>
        <begin position="191"/>
        <end position="202"/>
    </location>
</feature>
<reference evidence="7" key="1">
    <citation type="submission" date="2021-01" db="EMBL/GenBank/DDBJ databases">
        <authorList>
            <person name="Kaushik A."/>
        </authorList>
    </citation>
    <scope>NUCLEOTIDE SEQUENCE</scope>
    <source>
        <strain evidence="7">AG4-R118</strain>
    </source>
</reference>
<dbReference type="Pfam" id="PF06886">
    <property type="entry name" value="TPX2"/>
    <property type="match status" value="1"/>
</dbReference>
<keyword evidence="4" id="KW-0206">Cytoskeleton</keyword>
<evidence type="ECO:0000256" key="3">
    <source>
        <dbReference type="ARBA" id="ARBA00022490"/>
    </source>
</evidence>
<evidence type="ECO:0000256" key="1">
    <source>
        <dbReference type="ARBA" id="ARBA00004245"/>
    </source>
</evidence>
<feature type="compositionally biased region" description="Basic and acidic residues" evidence="5">
    <location>
        <begin position="747"/>
        <end position="768"/>
    </location>
</feature>
<comment type="caution">
    <text evidence="7">The sequence shown here is derived from an EMBL/GenBank/DDBJ whole genome shotgun (WGS) entry which is preliminary data.</text>
</comment>
<feature type="region of interest" description="Disordered" evidence="5">
    <location>
        <begin position="1"/>
        <end position="26"/>
    </location>
</feature>
<comment type="similarity">
    <text evidence="2">Belongs to the TPX2 family.</text>
</comment>
<feature type="compositionally biased region" description="Basic and acidic residues" evidence="5">
    <location>
        <begin position="1261"/>
        <end position="1281"/>
    </location>
</feature>
<evidence type="ECO:0000313" key="7">
    <source>
        <dbReference type="EMBL" id="CAE6476787.1"/>
    </source>
</evidence>
<organism evidence="7 8">
    <name type="scientific">Rhizoctonia solani</name>
    <dbReference type="NCBI Taxonomy" id="456999"/>
    <lineage>
        <taxon>Eukaryota</taxon>
        <taxon>Fungi</taxon>
        <taxon>Dikarya</taxon>
        <taxon>Basidiomycota</taxon>
        <taxon>Agaricomycotina</taxon>
        <taxon>Agaricomycetes</taxon>
        <taxon>Cantharellales</taxon>
        <taxon>Ceratobasidiaceae</taxon>
        <taxon>Rhizoctonia</taxon>
    </lineage>
</organism>
<evidence type="ECO:0000259" key="6">
    <source>
        <dbReference type="Pfam" id="PF06886"/>
    </source>
</evidence>
<feature type="region of interest" description="Disordered" evidence="5">
    <location>
        <begin position="1261"/>
        <end position="1285"/>
    </location>
</feature>
<feature type="compositionally biased region" description="Basic and acidic residues" evidence="5">
    <location>
        <begin position="912"/>
        <end position="927"/>
    </location>
</feature>
<feature type="region of interest" description="Disordered" evidence="5">
    <location>
        <begin position="1003"/>
        <end position="1059"/>
    </location>
</feature>
<keyword evidence="3" id="KW-0963">Cytoplasm</keyword>
<feature type="compositionally biased region" description="Polar residues" evidence="5">
    <location>
        <begin position="704"/>
        <end position="723"/>
    </location>
</feature>
<feature type="region of interest" description="Disordered" evidence="5">
    <location>
        <begin position="101"/>
        <end position="460"/>
    </location>
</feature>
<feature type="compositionally biased region" description="Basic and acidic residues" evidence="5">
    <location>
        <begin position="939"/>
        <end position="951"/>
    </location>
</feature>
<feature type="compositionally biased region" description="Low complexity" evidence="5">
    <location>
        <begin position="612"/>
        <end position="621"/>
    </location>
</feature>
<feature type="compositionally biased region" description="Pro residues" evidence="5">
    <location>
        <begin position="677"/>
        <end position="688"/>
    </location>
</feature>
<dbReference type="Proteomes" id="UP000663888">
    <property type="component" value="Unassembled WGS sequence"/>
</dbReference>
<proteinExistence type="inferred from homology"/>
<evidence type="ECO:0000256" key="5">
    <source>
        <dbReference type="SAM" id="MobiDB-lite"/>
    </source>
</evidence>
<evidence type="ECO:0000256" key="4">
    <source>
        <dbReference type="ARBA" id="ARBA00023212"/>
    </source>
</evidence>
<name>A0A8H3GWE2_9AGAM</name>
<feature type="compositionally biased region" description="Low complexity" evidence="5">
    <location>
        <begin position="831"/>
        <end position="852"/>
    </location>
</feature>
<feature type="compositionally biased region" description="Basic residues" evidence="5">
    <location>
        <begin position="249"/>
        <end position="266"/>
    </location>
</feature>
<gene>
    <name evidence="7" type="ORF">RDB_LOCUS117330</name>
</gene>
<feature type="compositionally biased region" description="Basic and acidic residues" evidence="5">
    <location>
        <begin position="641"/>
        <end position="664"/>
    </location>
</feature>
<feature type="compositionally biased region" description="Polar residues" evidence="5">
    <location>
        <begin position="1045"/>
        <end position="1055"/>
    </location>
</feature>
<comment type="subcellular location">
    <subcellularLocation>
        <location evidence="1">Cytoplasm</location>
        <location evidence="1">Cytoskeleton</location>
    </subcellularLocation>
</comment>
<feature type="compositionally biased region" description="Low complexity" evidence="5">
    <location>
        <begin position="434"/>
        <end position="460"/>
    </location>
</feature>
<feature type="compositionally biased region" description="Low complexity" evidence="5">
    <location>
        <begin position="203"/>
        <end position="220"/>
    </location>
</feature>
<sequence length="1310" mass="139230">MPREVFLEPSGSPFVHSGPYNHDQSFGDSTLTDLSFQVQDNDNLLNASGFAGLADVTAGGIGDDTSMMKMPGVGSESEDMLMGVKGDEFLADDSMAFELSKSTQTRSKLDQSTSVPPAPIPAPVEEEEKPKRKKSTRSRSSSPSKKRSSAATTPAVEEAPTFPTTQIETMPEEPEPEPEPKLRRSPRKARSTSTRMGSISTGPSPFASTSSQPSSQPTPEKSSENAQAESSPAPETPAEPEPEPEPKTKRTSRTVGRSKSKSRAKSARVEEPFNEESPKAEEPAPVAEPTVSTPVVERETTPIARTPISARETTPVPPPQTTLPASSPAPVQTTPPTTSQSPQIPIQATSRAAAPVVPPTSRPAPTTRHSMAPASTTRPTPAPTTRQSLAPAPTNRQSLAPTPGPAPFKFNLPPSFGRRTQSLAPTPVTPSHAPSFPTSPFPVSSTPGASNPVSALPSPALALATPSPAIASDPPSATASDDVDDLTYEQLSKEEEEEAVAAAMRITRRDSSIFGLMSPLRAAFARDQDVGMDGVESSEENTTGAIGGNTDGLIIEGNANAGPVEGTTTEGSMENNATGPDTTAGNVSATEPAPVPKRTRVGRGSTRGRGGAAVAVAVMGRVVEDEDMERVETLVEPQGQEQKRALEQEQYEQEEKHIIDEHQDAAVPVNFGSRSPSPTPPPPPPGEPGPSANLATDKPKPSFGTRTRTTRASMPTVQPARTTRSTRRSEVQAPTSRGPGTTAIKETLVEKPTEVEKEVQNDNDKPTEDVSTPIRTDLATPDSTTPLEPALHDVISATHDAISTTPLDSPVVSAPEGQATAPQKAVGSKGPQRVATRAASAAVASQRTAPASGPSQSQPRRAASGSSTKPPSTGSAKPPSTGAKPASTEGPQRDGPAQKPASTKARTSRKPASTEDKPPSATHKEDVVEQEPAPVLDPDVPKNEPEPEVRAVRALPKRASRSSQVPTIMEDSMEISREEIGELGTGPAQVTPVQNVEPISMPASIWPREPAPNPFAPVNTSLTFNDDSPRTNKRRAPSSEPELESTPQATDSNDSPNKRVRFTAVLEAGPTPGIGRVLHMPKPSLKKVKKFKVERKANGTGNANRPKRVLTRDWVVGHTPSYAAPLKRDVREREATTAERPPLIESQANTRTTASKLNPTVPIPFTFRSELRMKSQPTGESHLPAAIPIASPMPDFAVAHAAAEAANLARRQRAQEVFLAAQAELESYRNAKYVIGGETARRAAERAVFDAAMKVKEAEAERVRNEQKRTETEKEAAEIRDMRRRMVPKANPVPEFYKYAPRNDAQDLEA</sequence>
<feature type="compositionally biased region" description="Low complexity" evidence="5">
    <location>
        <begin position="138"/>
        <end position="165"/>
    </location>
</feature>
<feature type="compositionally biased region" description="Low complexity" evidence="5">
    <location>
        <begin position="372"/>
        <end position="386"/>
    </location>
</feature>
<feature type="region of interest" description="Disordered" evidence="5">
    <location>
        <begin position="531"/>
        <end position="971"/>
    </location>
</feature>
<accession>A0A8H3GWE2</accession>